<sequence>MSYIKDLELSIETELENFIYDVIENRRQYKMDEFFAKAAEIIEDVAKGKLGKDLRCDKKYLDIRGDEWARLFVECAIPGKPWKLIIRTPWRVSFKPA</sequence>
<organism evidence="1">
    <name type="scientific">Ignisphaera aggregans</name>
    <dbReference type="NCBI Taxonomy" id="334771"/>
    <lineage>
        <taxon>Archaea</taxon>
        <taxon>Thermoproteota</taxon>
        <taxon>Thermoprotei</taxon>
        <taxon>Desulfurococcales</taxon>
        <taxon>Desulfurococcaceae</taxon>
        <taxon>Ignisphaera</taxon>
    </lineage>
</organism>
<evidence type="ECO:0000313" key="1">
    <source>
        <dbReference type="EMBL" id="HEM67652.1"/>
    </source>
</evidence>
<reference evidence="1" key="1">
    <citation type="journal article" date="2020" name="mSystems">
        <title>Genome- and Community-Level Interaction Insights into Carbon Utilization and Element Cycling Functions of Hydrothermarchaeota in Hydrothermal Sediment.</title>
        <authorList>
            <person name="Zhou Z."/>
            <person name="Liu Y."/>
            <person name="Xu W."/>
            <person name="Pan J."/>
            <person name="Luo Z.H."/>
            <person name="Li M."/>
        </authorList>
    </citation>
    <scope>NUCLEOTIDE SEQUENCE [LARGE SCALE GENOMIC DNA]</scope>
    <source>
        <strain evidence="1">SpSt-125</strain>
    </source>
</reference>
<gene>
    <name evidence="1" type="ORF">ENO26_08870</name>
</gene>
<protein>
    <submittedName>
        <fullName evidence="1">Uncharacterized protein</fullName>
    </submittedName>
</protein>
<dbReference type="AlphaFoldDB" id="A0A7J2U627"/>
<accession>A0A7J2U627</accession>
<dbReference type="EMBL" id="DSEU01000060">
    <property type="protein sequence ID" value="HEM67652.1"/>
    <property type="molecule type" value="Genomic_DNA"/>
</dbReference>
<proteinExistence type="predicted"/>
<name>A0A7J2U627_9CREN</name>
<comment type="caution">
    <text evidence="1">The sequence shown here is derived from an EMBL/GenBank/DDBJ whole genome shotgun (WGS) entry which is preliminary data.</text>
</comment>